<dbReference type="Proteomes" id="UP001283361">
    <property type="component" value="Unassembled WGS sequence"/>
</dbReference>
<protein>
    <submittedName>
        <fullName evidence="2">Uncharacterized protein</fullName>
    </submittedName>
</protein>
<evidence type="ECO:0000256" key="1">
    <source>
        <dbReference type="SAM" id="MobiDB-lite"/>
    </source>
</evidence>
<evidence type="ECO:0000313" key="2">
    <source>
        <dbReference type="EMBL" id="KAK3753667.1"/>
    </source>
</evidence>
<dbReference type="EMBL" id="JAWDGP010005696">
    <property type="protein sequence ID" value="KAK3753667.1"/>
    <property type="molecule type" value="Genomic_DNA"/>
</dbReference>
<gene>
    <name evidence="2" type="ORF">RRG08_042082</name>
</gene>
<feature type="compositionally biased region" description="Polar residues" evidence="1">
    <location>
        <begin position="1"/>
        <end position="14"/>
    </location>
</feature>
<comment type="caution">
    <text evidence="2">The sequence shown here is derived from an EMBL/GenBank/DDBJ whole genome shotgun (WGS) entry which is preliminary data.</text>
</comment>
<evidence type="ECO:0000313" key="3">
    <source>
        <dbReference type="Proteomes" id="UP001283361"/>
    </source>
</evidence>
<sequence>MVTFTNRSGHSGASFTIAGPGTLPKLQAVPKADRESSKDGTEWKLYHAHPISTVSFGDVNFEGRDRIHEG</sequence>
<dbReference type="AlphaFoldDB" id="A0AAE0YQE4"/>
<keyword evidence="3" id="KW-1185">Reference proteome</keyword>
<accession>A0AAE0YQE4</accession>
<proteinExistence type="predicted"/>
<feature type="compositionally biased region" description="Basic and acidic residues" evidence="1">
    <location>
        <begin position="31"/>
        <end position="41"/>
    </location>
</feature>
<reference evidence="2" key="1">
    <citation type="journal article" date="2023" name="G3 (Bethesda)">
        <title>A reference genome for the long-term kleptoplast-retaining sea slug Elysia crispata morphotype clarki.</title>
        <authorList>
            <person name="Eastman K.E."/>
            <person name="Pendleton A.L."/>
            <person name="Shaikh M.A."/>
            <person name="Suttiyut T."/>
            <person name="Ogas R."/>
            <person name="Tomko P."/>
            <person name="Gavelis G."/>
            <person name="Widhalm J.R."/>
            <person name="Wisecaver J.H."/>
        </authorList>
    </citation>
    <scope>NUCLEOTIDE SEQUENCE</scope>
    <source>
        <strain evidence="2">ECLA1</strain>
    </source>
</reference>
<feature type="region of interest" description="Disordered" evidence="1">
    <location>
        <begin position="1"/>
        <end position="41"/>
    </location>
</feature>
<name>A0AAE0YQE4_9GAST</name>
<organism evidence="2 3">
    <name type="scientific">Elysia crispata</name>
    <name type="common">lettuce slug</name>
    <dbReference type="NCBI Taxonomy" id="231223"/>
    <lineage>
        <taxon>Eukaryota</taxon>
        <taxon>Metazoa</taxon>
        <taxon>Spiralia</taxon>
        <taxon>Lophotrochozoa</taxon>
        <taxon>Mollusca</taxon>
        <taxon>Gastropoda</taxon>
        <taxon>Heterobranchia</taxon>
        <taxon>Euthyneura</taxon>
        <taxon>Panpulmonata</taxon>
        <taxon>Sacoglossa</taxon>
        <taxon>Placobranchoidea</taxon>
        <taxon>Plakobranchidae</taxon>
        <taxon>Elysia</taxon>
    </lineage>
</organism>